<feature type="signal peptide" evidence="1">
    <location>
        <begin position="1"/>
        <end position="30"/>
    </location>
</feature>
<dbReference type="Proteomes" id="UP000192578">
    <property type="component" value="Unassembled WGS sequence"/>
</dbReference>
<comment type="caution">
    <text evidence="2">The sequence shown here is derived from an EMBL/GenBank/DDBJ whole genome shotgun (WGS) entry which is preliminary data.</text>
</comment>
<evidence type="ECO:0000256" key="1">
    <source>
        <dbReference type="SAM" id="SignalP"/>
    </source>
</evidence>
<reference evidence="3" key="1">
    <citation type="submission" date="2017-01" db="EMBL/GenBank/DDBJ databases">
        <title>Comparative genomics of anhydrobiosis in the tardigrade Hypsibius dujardini.</title>
        <authorList>
            <person name="Yoshida Y."/>
            <person name="Koutsovoulos G."/>
            <person name="Laetsch D."/>
            <person name="Stevens L."/>
            <person name="Kumar S."/>
            <person name="Horikawa D."/>
            <person name="Ishino K."/>
            <person name="Komine S."/>
            <person name="Tomita M."/>
            <person name="Blaxter M."/>
            <person name="Arakawa K."/>
        </authorList>
    </citation>
    <scope>NUCLEOTIDE SEQUENCE [LARGE SCALE GENOMIC DNA]</scope>
    <source>
        <strain evidence="3">Z151</strain>
    </source>
</reference>
<proteinExistence type="predicted"/>
<accession>A0A1W0X0N2</accession>
<organism evidence="2 3">
    <name type="scientific">Hypsibius exemplaris</name>
    <name type="common">Freshwater tardigrade</name>
    <dbReference type="NCBI Taxonomy" id="2072580"/>
    <lineage>
        <taxon>Eukaryota</taxon>
        <taxon>Metazoa</taxon>
        <taxon>Ecdysozoa</taxon>
        <taxon>Tardigrada</taxon>
        <taxon>Eutardigrada</taxon>
        <taxon>Parachela</taxon>
        <taxon>Hypsibioidea</taxon>
        <taxon>Hypsibiidae</taxon>
        <taxon>Hypsibius</taxon>
    </lineage>
</organism>
<name>A0A1W0X0N2_HYPEX</name>
<keyword evidence="1" id="KW-0732">Signal</keyword>
<evidence type="ECO:0000313" key="2">
    <source>
        <dbReference type="EMBL" id="OQV21015.1"/>
    </source>
</evidence>
<protein>
    <submittedName>
        <fullName evidence="2">Uncharacterized protein</fullName>
    </submittedName>
</protein>
<gene>
    <name evidence="2" type="ORF">BV898_05088</name>
</gene>
<keyword evidence="3" id="KW-1185">Reference proteome</keyword>
<dbReference type="EMBL" id="MTYJ01000026">
    <property type="protein sequence ID" value="OQV21015.1"/>
    <property type="molecule type" value="Genomic_DNA"/>
</dbReference>
<feature type="chain" id="PRO_5013094073" evidence="1">
    <location>
        <begin position="31"/>
        <end position="152"/>
    </location>
</feature>
<sequence length="152" mass="16687">MALTAAATASSSCVFAVVIVLLAVMPHVYSKEPLRVMESSNSQQSASSLSKSMNPFGMWIIKRLSQHERNVPLNTLGMGDLLLMAPPTAGLEDYDPAANNKDEERRFEDLLSQEIDHAAAVSKRAKPSGFWGARGKRSLTGRRFAFENDFDI</sequence>
<dbReference type="AlphaFoldDB" id="A0A1W0X0N2"/>
<evidence type="ECO:0000313" key="3">
    <source>
        <dbReference type="Proteomes" id="UP000192578"/>
    </source>
</evidence>